<organism evidence="1 2">
    <name type="scientific">Streptomyces fradiae ATCC 10745 = DSM 40063</name>
    <dbReference type="NCBI Taxonomy" id="1319510"/>
    <lineage>
        <taxon>Bacteria</taxon>
        <taxon>Bacillati</taxon>
        <taxon>Actinomycetota</taxon>
        <taxon>Actinomycetes</taxon>
        <taxon>Kitasatosporales</taxon>
        <taxon>Streptomycetaceae</taxon>
        <taxon>Streptomyces</taxon>
    </lineage>
</organism>
<dbReference type="AlphaFoldDB" id="A0A1Y2NWL0"/>
<evidence type="ECO:0000313" key="1">
    <source>
        <dbReference type="EMBL" id="OSY51923.1"/>
    </source>
</evidence>
<sequence length="210" mass="20605">MTGSRGSGSEGAPGAAAAAGAAGAGAGAAGGAGVRAASGAVGGAGGAGGAGVPGRGGPCGARAVVEWLAAVAPDPGACRWEWERDPRGVALLPAGRRWDVLIIPARLGYPTLDVLQRLVARPGPVLCDFGDERMGFFVPPGTAARWLGTGVRGAGRGTWIVVPYPGRTTGAARWLVLPDGVGTLTDPALLELAMHEAAARLAAGGDDGRS</sequence>
<evidence type="ECO:0000313" key="2">
    <source>
        <dbReference type="Proteomes" id="UP000194318"/>
    </source>
</evidence>
<protein>
    <recommendedName>
        <fullName evidence="3">DNA primase/polymerase bifunctional N-terminal domain-containing protein</fullName>
    </recommendedName>
</protein>
<reference evidence="1 2" key="1">
    <citation type="submission" date="2016-09" db="EMBL/GenBank/DDBJ databases">
        <title>Streptomyces fradiae DSM40063, a candidate organism with high potential of specific P450 cytochromes.</title>
        <authorList>
            <person name="Grumaz C."/>
            <person name="Vainshtein Y."/>
            <person name="Kirstahler P."/>
            <person name="Sohn K."/>
        </authorList>
    </citation>
    <scope>NUCLEOTIDE SEQUENCE [LARGE SCALE GENOMIC DNA]</scope>
    <source>
        <strain evidence="1 2">DSM 40063</strain>
    </source>
</reference>
<name>A0A1Y2NWL0_STRFR</name>
<proteinExistence type="predicted"/>
<evidence type="ECO:0008006" key="3">
    <source>
        <dbReference type="Google" id="ProtNLM"/>
    </source>
</evidence>
<gene>
    <name evidence="1" type="ORF">BG846_02471</name>
</gene>
<dbReference type="Proteomes" id="UP000194318">
    <property type="component" value="Unassembled WGS sequence"/>
</dbReference>
<accession>A0A1Y2NWL0</accession>
<dbReference type="EMBL" id="MIFZ01000214">
    <property type="protein sequence ID" value="OSY51923.1"/>
    <property type="molecule type" value="Genomic_DNA"/>
</dbReference>
<comment type="caution">
    <text evidence="1">The sequence shown here is derived from an EMBL/GenBank/DDBJ whole genome shotgun (WGS) entry which is preliminary data.</text>
</comment>